<comment type="similarity">
    <text evidence="3">Belongs to the CENP-I/CTF3 family.</text>
</comment>
<evidence type="ECO:0000256" key="2">
    <source>
        <dbReference type="ARBA" id="ARBA00004584"/>
    </source>
</evidence>
<dbReference type="InterPro" id="IPR012485">
    <property type="entry name" value="CENP-I"/>
</dbReference>
<dbReference type="GO" id="GO:0034080">
    <property type="term" value="P:CENP-A containing chromatin assembly"/>
    <property type="evidence" value="ECO:0007669"/>
    <property type="project" value="TreeGrafter"/>
</dbReference>
<evidence type="ECO:0000256" key="3">
    <source>
        <dbReference type="ARBA" id="ARBA00005470"/>
    </source>
</evidence>
<keyword evidence="5" id="KW-0539">Nucleus</keyword>
<keyword evidence="4" id="KW-0158">Chromosome</keyword>
<gene>
    <name evidence="7" type="ORF">FA09DRAFT_362086</name>
</gene>
<reference evidence="7 8" key="1">
    <citation type="journal article" date="2018" name="Mol. Biol. Evol.">
        <title>Broad Genomic Sampling Reveals a Smut Pathogenic Ancestry of the Fungal Clade Ustilaginomycotina.</title>
        <authorList>
            <person name="Kijpornyongpan T."/>
            <person name="Mondo S.J."/>
            <person name="Barry K."/>
            <person name="Sandor L."/>
            <person name="Lee J."/>
            <person name="Lipzen A."/>
            <person name="Pangilinan J."/>
            <person name="LaButti K."/>
            <person name="Hainaut M."/>
            <person name="Henrissat B."/>
            <person name="Grigoriev I.V."/>
            <person name="Spatafora J.W."/>
            <person name="Aime M.C."/>
        </authorList>
    </citation>
    <scope>NUCLEOTIDE SEQUENCE [LARGE SCALE GENOMIC DNA]</scope>
    <source>
        <strain evidence="7 8">MCA 4186</strain>
    </source>
</reference>
<organism evidence="7 8">
    <name type="scientific">Tilletiopsis washingtonensis</name>
    <dbReference type="NCBI Taxonomy" id="58919"/>
    <lineage>
        <taxon>Eukaryota</taxon>
        <taxon>Fungi</taxon>
        <taxon>Dikarya</taxon>
        <taxon>Basidiomycota</taxon>
        <taxon>Ustilaginomycotina</taxon>
        <taxon>Exobasidiomycetes</taxon>
        <taxon>Entylomatales</taxon>
        <taxon>Entylomatales incertae sedis</taxon>
        <taxon>Tilletiopsis</taxon>
    </lineage>
</organism>
<evidence type="ECO:0000256" key="1">
    <source>
        <dbReference type="ARBA" id="ARBA00004123"/>
    </source>
</evidence>
<keyword evidence="8" id="KW-1185">Reference proteome</keyword>
<dbReference type="Proteomes" id="UP000245946">
    <property type="component" value="Unassembled WGS sequence"/>
</dbReference>
<sequence>MSRSPSPGSSAQTPAALLVSLRALSRAPSTPASRTALAAQLDALAHLATSPAGGLSTHELRSLLTLALEARPAAARKLLRCAVPAKGARLRCRDVEIILGCLGGARPIGDGIDGEEERGDVDAGEQAALLRLLLCFLEPPAGLPSDSDGQAIALPTSFLTPKARQTLGRAYGILFHFLDYATLRPHLCALLGALTRRAHVKPYRVARLMALRGTNPTDSSLTNLLAVYATFLPSLLFALPLPNISANVKHVDPNWLASVRATHSSGGAVDAPPPGKRPRLSLAASVNQGGGTLVPLPICTPIGTRPLSTEARSSIALGSMLPRLLLPANLAASLAHAPSRLAITASVDATHGARVARWVLARLQEDWEAGRDARCSDLAELAARTWRTTGLPPQATQWVTERVRWHALAGLVPLLPPTEWADFDLAVMQPLSECAKSARNERHAKPEEVLSALAAMLSRWGRADWAKLQRDAGKGRLVYYDATPLLRKVDYEQTLRNTAHAAAELAMSLIVSHPTLRVQSAALRLLEVLSSPSLTGTHTFLLPSSSHLLLLILSRVGGIMPLSRACGLVQTVRAKFNAHESAGDSINLSETTREYFSEANKDRLNEAVVLLADLVWRIKALDTVEAGATDVGIKPYLVKRLRARCDEAGCDLAQIASVTHGSAFIALAEAYANESARTAKLPAPVVSGPVTAGALRDARKAGLPAVSLVDFRSAFLGWLEERGALGVTGLLRATMSSLSKTLQSAAAA</sequence>
<dbReference type="AlphaFoldDB" id="A0A316Z6E9"/>
<evidence type="ECO:0000256" key="5">
    <source>
        <dbReference type="ARBA" id="ARBA00023242"/>
    </source>
</evidence>
<evidence type="ECO:0000313" key="7">
    <source>
        <dbReference type="EMBL" id="PWN96532.1"/>
    </source>
</evidence>
<dbReference type="GO" id="GO:0000070">
    <property type="term" value="P:mitotic sister chromatid segregation"/>
    <property type="evidence" value="ECO:0007669"/>
    <property type="project" value="TreeGrafter"/>
</dbReference>
<evidence type="ECO:0000256" key="6">
    <source>
        <dbReference type="ARBA" id="ARBA00023328"/>
    </source>
</evidence>
<dbReference type="PANTHER" id="PTHR48208">
    <property type="entry name" value="CENTROMERE PROTEIN I"/>
    <property type="match status" value="1"/>
</dbReference>
<evidence type="ECO:0000313" key="8">
    <source>
        <dbReference type="Proteomes" id="UP000245946"/>
    </source>
</evidence>
<dbReference type="STRING" id="58919.A0A316Z6E9"/>
<dbReference type="GO" id="GO:0005634">
    <property type="term" value="C:nucleus"/>
    <property type="evidence" value="ECO:0007669"/>
    <property type="project" value="UniProtKB-SubCell"/>
</dbReference>
<dbReference type="Pfam" id="PF07778">
    <property type="entry name" value="CENP-I"/>
    <property type="match status" value="1"/>
</dbReference>
<proteinExistence type="inferred from homology"/>
<evidence type="ECO:0000256" key="4">
    <source>
        <dbReference type="ARBA" id="ARBA00022454"/>
    </source>
</evidence>
<comment type="subcellular location">
    <subcellularLocation>
        <location evidence="2">Chromosome</location>
        <location evidence="2">Centromere</location>
    </subcellularLocation>
    <subcellularLocation>
        <location evidence="1">Nucleus</location>
    </subcellularLocation>
</comment>
<dbReference type="PANTHER" id="PTHR48208:SF2">
    <property type="entry name" value="CENTROMERE PROTEIN I"/>
    <property type="match status" value="1"/>
</dbReference>
<protein>
    <submittedName>
        <fullName evidence="7">Uncharacterized protein</fullName>
    </submittedName>
</protein>
<dbReference type="GeneID" id="37272978"/>
<dbReference type="GO" id="GO:0000939">
    <property type="term" value="C:inner kinetochore"/>
    <property type="evidence" value="ECO:0007669"/>
    <property type="project" value="TreeGrafter"/>
</dbReference>
<accession>A0A316Z6E9</accession>
<keyword evidence="6" id="KW-0137">Centromere</keyword>
<dbReference type="OrthoDB" id="3354477at2759"/>
<dbReference type="EMBL" id="KZ819299">
    <property type="protein sequence ID" value="PWN96532.1"/>
    <property type="molecule type" value="Genomic_DNA"/>
</dbReference>
<name>A0A316Z6E9_9BASI</name>
<dbReference type="RefSeq" id="XP_025596811.1">
    <property type="nucleotide sequence ID" value="XM_025745434.1"/>
</dbReference>